<dbReference type="PANTHER" id="PTHR30283:SF4">
    <property type="entry name" value="PEROXIDE STRESS RESISTANCE PROTEIN YAAA"/>
    <property type="match status" value="1"/>
</dbReference>
<comment type="similarity">
    <text evidence="1">Belongs to the UPF0246 family.</text>
</comment>
<reference evidence="2 3" key="1">
    <citation type="submission" date="2021-12" db="EMBL/GenBank/DDBJ databases">
        <title>Genome sequencing of bacteria with rrn-lacking chromosome and rrn-plasmid.</title>
        <authorList>
            <person name="Anda M."/>
            <person name="Iwasaki W."/>
        </authorList>
    </citation>
    <scope>NUCLEOTIDE SEQUENCE [LARGE SCALE GENOMIC DNA]</scope>
    <source>
        <strain evidence="2 3">NBRC 15940</strain>
    </source>
</reference>
<evidence type="ECO:0000256" key="1">
    <source>
        <dbReference type="HAMAP-Rule" id="MF_00652"/>
    </source>
</evidence>
<accession>A0AAN4VZS4</accession>
<dbReference type="NCBIfam" id="NF002542">
    <property type="entry name" value="PRK02101.1-3"/>
    <property type="match status" value="1"/>
</dbReference>
<dbReference type="HAMAP" id="MF_00652">
    <property type="entry name" value="UPF0246"/>
    <property type="match status" value="1"/>
</dbReference>
<evidence type="ECO:0000313" key="2">
    <source>
        <dbReference type="EMBL" id="GJM61340.1"/>
    </source>
</evidence>
<dbReference type="Pfam" id="PF03883">
    <property type="entry name" value="H2O2_YaaD"/>
    <property type="match status" value="1"/>
</dbReference>
<protein>
    <recommendedName>
        <fullName evidence="1">UPF0246 protein PEDI_18920</fullName>
    </recommendedName>
</protein>
<keyword evidence="3" id="KW-1185">Reference proteome</keyword>
<sequence length="255" mass="29503">MIAIISPAKSQDFSIDIRTEAFSQPTFLNESKKLISSLKKYKKEDLKSLMEISDNLAELNYDRYRNFHLPFTSENARQALLAFKGDVYTGIDAHNLSDEDLIFAQDHLRILSGLYGYLLPLDLIQPYRLEMKIKLPTKGNDNLYQFWDDRITKALNADLEQEENPVLINLASNEYFKSIQKKVVKGQIITPIFKEKKGDSYKTIALFAKKARGQMVRFMITHRIQNPEDLKAFDQDGYQFNEALSKGNDWVFTRG</sequence>
<organism evidence="2 3">
    <name type="scientific">Persicobacter diffluens</name>
    <dbReference type="NCBI Taxonomy" id="981"/>
    <lineage>
        <taxon>Bacteria</taxon>
        <taxon>Pseudomonadati</taxon>
        <taxon>Bacteroidota</taxon>
        <taxon>Cytophagia</taxon>
        <taxon>Cytophagales</taxon>
        <taxon>Persicobacteraceae</taxon>
        <taxon>Persicobacter</taxon>
    </lineage>
</organism>
<dbReference type="RefSeq" id="WP_053405350.1">
    <property type="nucleotide sequence ID" value="NZ_BQKE01000001.1"/>
</dbReference>
<dbReference type="Proteomes" id="UP001310022">
    <property type="component" value="Unassembled WGS sequence"/>
</dbReference>
<dbReference type="GO" id="GO:0005829">
    <property type="term" value="C:cytosol"/>
    <property type="evidence" value="ECO:0007669"/>
    <property type="project" value="TreeGrafter"/>
</dbReference>
<dbReference type="EMBL" id="BQKE01000001">
    <property type="protein sequence ID" value="GJM61340.1"/>
    <property type="molecule type" value="Genomic_DNA"/>
</dbReference>
<dbReference type="PANTHER" id="PTHR30283">
    <property type="entry name" value="PEROXIDE STRESS RESPONSE PROTEIN YAAA"/>
    <property type="match status" value="1"/>
</dbReference>
<name>A0AAN4VZS4_9BACT</name>
<dbReference type="InterPro" id="IPR005583">
    <property type="entry name" value="YaaA"/>
</dbReference>
<dbReference type="AlphaFoldDB" id="A0AAN4VZS4"/>
<gene>
    <name evidence="2" type="ORF">PEDI_18920</name>
</gene>
<comment type="caution">
    <text evidence="2">The sequence shown here is derived from an EMBL/GenBank/DDBJ whole genome shotgun (WGS) entry which is preliminary data.</text>
</comment>
<proteinExistence type="inferred from homology"/>
<evidence type="ECO:0000313" key="3">
    <source>
        <dbReference type="Proteomes" id="UP001310022"/>
    </source>
</evidence>
<dbReference type="GO" id="GO:0033194">
    <property type="term" value="P:response to hydroperoxide"/>
    <property type="evidence" value="ECO:0007669"/>
    <property type="project" value="TreeGrafter"/>
</dbReference>